<reference evidence="2" key="1">
    <citation type="submission" date="2012-09" db="EMBL/GenBank/DDBJ databases">
        <title>Genome sequencing and comparative transcriptomics of race 1 and race 4 of banana pathogen: Fusarium oxysporum f. sp. cubense.</title>
        <authorList>
            <person name="Fang X."/>
            <person name="Huang J."/>
        </authorList>
    </citation>
    <scope>NUCLEOTIDE SEQUENCE [LARGE SCALE GENOMIC DNA]</scope>
    <source>
        <strain evidence="2">race 1</strain>
    </source>
</reference>
<gene>
    <name evidence="1" type="ORF">FOC1_g10000111</name>
</gene>
<protein>
    <submittedName>
        <fullName evidence="1">Uncharacterized protein</fullName>
    </submittedName>
</protein>
<dbReference type="AlphaFoldDB" id="N4UC14"/>
<dbReference type="HOGENOM" id="CLU_3423305_0_0_1"/>
<sequence length="23" mass="2485">MANRLLAARDAPPVENTIAKYGI</sequence>
<dbReference type="VEuPathDB" id="FungiDB:FOC1_g10000111"/>
<proteinExistence type="predicted"/>
<reference evidence="2" key="2">
    <citation type="journal article" date="2014" name="PLoS ONE">
        <title>Genome and Transcriptome Analysis of the Fungal Pathogen Fusarium oxysporum f. sp. cubense Causing Banana Vascular Wilt Disease.</title>
        <authorList>
            <person name="Guo L."/>
            <person name="Han L."/>
            <person name="Yang L."/>
            <person name="Zeng H."/>
            <person name="Fan D."/>
            <person name="Zhu Y."/>
            <person name="Feng Y."/>
            <person name="Wang G."/>
            <person name="Peng C."/>
            <person name="Jiang X."/>
            <person name="Zhou D."/>
            <person name="Ni P."/>
            <person name="Liang C."/>
            <person name="Liu L."/>
            <person name="Wang J."/>
            <person name="Mao C."/>
            <person name="Fang X."/>
            <person name="Peng M."/>
            <person name="Huang J."/>
        </authorList>
    </citation>
    <scope>NUCLEOTIDE SEQUENCE [LARGE SCALE GENOMIC DNA]</scope>
    <source>
        <strain evidence="2">race 1</strain>
    </source>
</reference>
<evidence type="ECO:0000313" key="2">
    <source>
        <dbReference type="Proteomes" id="UP000016928"/>
    </source>
</evidence>
<accession>N4UC14</accession>
<organism evidence="1 2">
    <name type="scientific">Fusarium oxysporum f. sp. cubense (strain race 1)</name>
    <name type="common">Panama disease fungus</name>
    <dbReference type="NCBI Taxonomy" id="1229664"/>
    <lineage>
        <taxon>Eukaryota</taxon>
        <taxon>Fungi</taxon>
        <taxon>Dikarya</taxon>
        <taxon>Ascomycota</taxon>
        <taxon>Pezizomycotina</taxon>
        <taxon>Sordariomycetes</taxon>
        <taxon>Hypocreomycetidae</taxon>
        <taxon>Hypocreales</taxon>
        <taxon>Nectriaceae</taxon>
        <taxon>Fusarium</taxon>
        <taxon>Fusarium oxysporum species complex</taxon>
    </lineage>
</organism>
<dbReference type="Proteomes" id="UP000016928">
    <property type="component" value="Unassembled WGS sequence"/>
</dbReference>
<dbReference type="EMBL" id="KB730420">
    <property type="protein sequence ID" value="ENH66341.1"/>
    <property type="molecule type" value="Genomic_DNA"/>
</dbReference>
<evidence type="ECO:0000313" key="1">
    <source>
        <dbReference type="EMBL" id="ENH66341.1"/>
    </source>
</evidence>
<name>N4UC14_FUSC1</name>